<feature type="region of interest" description="Disordered" evidence="1">
    <location>
        <begin position="240"/>
        <end position="301"/>
    </location>
</feature>
<feature type="compositionally biased region" description="Basic and acidic residues" evidence="1">
    <location>
        <begin position="1"/>
        <end position="14"/>
    </location>
</feature>
<sequence>MDFEKKIGDEEGIVKVDGQSGKLYSESRKRRRIGTEDQTPPDDNLNTHMERRKSTRFPRSAAAAKKRVLNSEEDGGALKQQNSLPWKPKQSSNPEVENGAVAGEGTVKISHPRERRKSKYLSPPYTNPEQQKERERSRRGSQEAAALESSCTSSAEQRQRESSKKRSEAAAMEFSDVARMQQSMEKAAGPHIGSVGKRDPRTNVDRTLESMTSPSEILTEIPSSDLDTIKGFISSYRNSKYQNESNDHLPGKNKADRAQWKRNSSVPFCGSEAQDPKPRCRMDKKDEEEKLGLNRDSEVGEGKNSPALLLLTFPPRFSLPSKNDLTKIYRKFGALDETKTEVLQKSSTAKIFFAKSSDAEAAMSSSQQSSPFGVAKVSYTVQGFITMPEINKANENTCPKASSKFRKKSRYSANQSGLGSSEIKQNNKESGSVATGGGASELAFLREKLEAMASILGENDGAMSLEIKSNLEREMKELLGKVRRMTASSSSVAS</sequence>
<dbReference type="AlphaFoldDB" id="A0AAD3T6M4"/>
<keyword evidence="3" id="KW-1185">Reference proteome</keyword>
<dbReference type="InterPro" id="IPR052657">
    <property type="entry name" value="PDP_family_Arabidopsis"/>
</dbReference>
<dbReference type="EMBL" id="BSYO01000028">
    <property type="protein sequence ID" value="GMH24468.1"/>
    <property type="molecule type" value="Genomic_DNA"/>
</dbReference>
<feature type="compositionally biased region" description="Basic and acidic residues" evidence="1">
    <location>
        <begin position="274"/>
        <end position="301"/>
    </location>
</feature>
<gene>
    <name evidence="2" type="ORF">Nepgr_026311</name>
</gene>
<dbReference type="PANTHER" id="PTHR10688:SF3">
    <property type="entry name" value="PWWP DOMAIN-CONTAINING PROTEIN 6"/>
    <property type="match status" value="1"/>
</dbReference>
<reference evidence="2" key="1">
    <citation type="submission" date="2023-05" db="EMBL/GenBank/DDBJ databases">
        <title>Nepenthes gracilis genome sequencing.</title>
        <authorList>
            <person name="Fukushima K."/>
        </authorList>
    </citation>
    <scope>NUCLEOTIDE SEQUENCE</scope>
    <source>
        <strain evidence="2">SING2019-196</strain>
    </source>
</reference>
<feature type="compositionally biased region" description="Basic and acidic residues" evidence="1">
    <location>
        <begin position="157"/>
        <end position="168"/>
    </location>
</feature>
<comment type="caution">
    <text evidence="2">The sequence shown here is derived from an EMBL/GenBank/DDBJ whole genome shotgun (WGS) entry which is preliminary data.</text>
</comment>
<feature type="compositionally biased region" description="Polar residues" evidence="1">
    <location>
        <begin position="79"/>
        <end position="95"/>
    </location>
</feature>
<evidence type="ECO:0000256" key="1">
    <source>
        <dbReference type="SAM" id="MobiDB-lite"/>
    </source>
</evidence>
<dbReference type="Proteomes" id="UP001279734">
    <property type="component" value="Unassembled WGS sequence"/>
</dbReference>
<feature type="compositionally biased region" description="Polar residues" evidence="1">
    <location>
        <begin position="411"/>
        <end position="433"/>
    </location>
</feature>
<name>A0AAD3T6M4_NEPGR</name>
<feature type="compositionally biased region" description="Basic and acidic residues" evidence="1">
    <location>
        <begin position="130"/>
        <end position="141"/>
    </location>
</feature>
<organism evidence="2 3">
    <name type="scientific">Nepenthes gracilis</name>
    <name type="common">Slender pitcher plant</name>
    <dbReference type="NCBI Taxonomy" id="150966"/>
    <lineage>
        <taxon>Eukaryota</taxon>
        <taxon>Viridiplantae</taxon>
        <taxon>Streptophyta</taxon>
        <taxon>Embryophyta</taxon>
        <taxon>Tracheophyta</taxon>
        <taxon>Spermatophyta</taxon>
        <taxon>Magnoliopsida</taxon>
        <taxon>eudicotyledons</taxon>
        <taxon>Gunneridae</taxon>
        <taxon>Pentapetalae</taxon>
        <taxon>Caryophyllales</taxon>
        <taxon>Nepenthaceae</taxon>
        <taxon>Nepenthes</taxon>
    </lineage>
</organism>
<evidence type="ECO:0000313" key="2">
    <source>
        <dbReference type="EMBL" id="GMH24468.1"/>
    </source>
</evidence>
<feature type="region of interest" description="Disordered" evidence="1">
    <location>
        <begin position="1"/>
        <end position="222"/>
    </location>
</feature>
<dbReference type="PANTHER" id="PTHR10688">
    <property type="entry name" value="PWWP DOMAIN-CONTAINING PROTEIN"/>
    <property type="match status" value="1"/>
</dbReference>
<feature type="compositionally biased region" description="Basic and acidic residues" evidence="1">
    <location>
        <begin position="245"/>
        <end position="259"/>
    </location>
</feature>
<evidence type="ECO:0000313" key="3">
    <source>
        <dbReference type="Proteomes" id="UP001279734"/>
    </source>
</evidence>
<protein>
    <submittedName>
        <fullName evidence="2">Uncharacterized protein</fullName>
    </submittedName>
</protein>
<feature type="compositionally biased region" description="Basic and acidic residues" evidence="1">
    <location>
        <begin position="196"/>
        <end position="208"/>
    </location>
</feature>
<feature type="region of interest" description="Disordered" evidence="1">
    <location>
        <begin position="395"/>
        <end position="436"/>
    </location>
</feature>
<proteinExistence type="predicted"/>
<accession>A0AAD3T6M4</accession>
<feature type="compositionally biased region" description="Polar residues" evidence="1">
    <location>
        <begin position="209"/>
        <end position="222"/>
    </location>
</feature>